<evidence type="ECO:0008006" key="5">
    <source>
        <dbReference type="Google" id="ProtNLM"/>
    </source>
</evidence>
<dbReference type="SUPFAM" id="SSF53098">
    <property type="entry name" value="Ribonuclease H-like"/>
    <property type="match status" value="1"/>
</dbReference>
<feature type="domain" description="Piwi" evidence="3">
    <location>
        <begin position="459"/>
        <end position="806"/>
    </location>
</feature>
<dbReference type="CDD" id="cd02845">
    <property type="entry name" value="PAZ_piwi_like"/>
    <property type="match status" value="1"/>
</dbReference>
<dbReference type="Gene3D" id="2.170.260.10">
    <property type="entry name" value="paz domain"/>
    <property type="match status" value="1"/>
</dbReference>
<evidence type="ECO:0000313" key="4">
    <source>
        <dbReference type="EMBL" id="NDV29568.1"/>
    </source>
</evidence>
<dbReference type="InterPro" id="IPR003165">
    <property type="entry name" value="Piwi"/>
</dbReference>
<dbReference type="Pfam" id="PF02171">
    <property type="entry name" value="Piwi"/>
    <property type="match status" value="1"/>
</dbReference>
<dbReference type="EMBL" id="GIBP01000599">
    <property type="protein sequence ID" value="NDV29568.1"/>
    <property type="molecule type" value="Transcribed_RNA"/>
</dbReference>
<comment type="similarity">
    <text evidence="1">Belongs to the argonaute family.</text>
</comment>
<dbReference type="InterPro" id="IPR036085">
    <property type="entry name" value="PAZ_dom_sf"/>
</dbReference>
<dbReference type="Gene3D" id="3.40.50.2300">
    <property type="match status" value="1"/>
</dbReference>
<dbReference type="SMART" id="SM00950">
    <property type="entry name" value="Piwi"/>
    <property type="match status" value="1"/>
</dbReference>
<dbReference type="InterPro" id="IPR003100">
    <property type="entry name" value="PAZ_dom"/>
</dbReference>
<dbReference type="AlphaFoldDB" id="A0A6B2KY93"/>
<dbReference type="InterPro" id="IPR012337">
    <property type="entry name" value="RNaseH-like_sf"/>
</dbReference>
<evidence type="ECO:0000259" key="2">
    <source>
        <dbReference type="PROSITE" id="PS50821"/>
    </source>
</evidence>
<protein>
    <recommendedName>
        <fullName evidence="5">Piwi domain-containing protein</fullName>
    </recommendedName>
</protein>
<proteinExistence type="inferred from homology"/>
<feature type="domain" description="PAZ" evidence="2">
    <location>
        <begin position="181"/>
        <end position="293"/>
    </location>
</feature>
<dbReference type="PROSITE" id="PS50822">
    <property type="entry name" value="PIWI"/>
    <property type="match status" value="1"/>
</dbReference>
<dbReference type="Gene3D" id="3.30.420.10">
    <property type="entry name" value="Ribonuclease H-like superfamily/Ribonuclease H"/>
    <property type="match status" value="1"/>
</dbReference>
<dbReference type="SUPFAM" id="SSF101690">
    <property type="entry name" value="PAZ domain"/>
    <property type="match status" value="1"/>
</dbReference>
<reference evidence="4" key="1">
    <citation type="journal article" date="2020" name="J. Eukaryot. Microbiol.">
        <title>De novo Sequencing, Assembly and Annotation of the Transcriptome for the Free-Living Testate Amoeba Arcella intermedia.</title>
        <authorList>
            <person name="Ribeiro G.M."/>
            <person name="Porfirio-Sousa A.L."/>
            <person name="Maurer-Alcala X.X."/>
            <person name="Katz L.A."/>
            <person name="Lahr D.J.G."/>
        </authorList>
    </citation>
    <scope>NUCLEOTIDE SEQUENCE</scope>
</reference>
<dbReference type="SMART" id="SM00949">
    <property type="entry name" value="PAZ"/>
    <property type="match status" value="1"/>
</dbReference>
<accession>A0A6B2KY93</accession>
<dbReference type="InterPro" id="IPR036397">
    <property type="entry name" value="RNaseH_sf"/>
</dbReference>
<dbReference type="PANTHER" id="PTHR22891">
    <property type="entry name" value="EUKARYOTIC TRANSLATION INITIATION FACTOR 2C"/>
    <property type="match status" value="1"/>
</dbReference>
<organism evidence="4">
    <name type="scientific">Arcella intermedia</name>
    <dbReference type="NCBI Taxonomy" id="1963864"/>
    <lineage>
        <taxon>Eukaryota</taxon>
        <taxon>Amoebozoa</taxon>
        <taxon>Tubulinea</taxon>
        <taxon>Elardia</taxon>
        <taxon>Arcellinida</taxon>
        <taxon>Sphaerothecina</taxon>
        <taxon>Arcellidae</taxon>
        <taxon>Arcella</taxon>
    </lineage>
</organism>
<evidence type="ECO:0000259" key="3">
    <source>
        <dbReference type="PROSITE" id="PS50822"/>
    </source>
</evidence>
<dbReference type="Pfam" id="PF02170">
    <property type="entry name" value="PAZ"/>
    <property type="match status" value="1"/>
</dbReference>
<dbReference type="GO" id="GO:0003723">
    <property type="term" value="F:RNA binding"/>
    <property type="evidence" value="ECO:0007669"/>
    <property type="project" value="InterPro"/>
</dbReference>
<dbReference type="PROSITE" id="PS50821">
    <property type="entry name" value="PAZ"/>
    <property type="match status" value="1"/>
</dbReference>
<name>A0A6B2KY93_9EUKA</name>
<sequence length="822" mass="93499">MQANWYEVEHRPGTTWYQYGLDFVGVNNRNQRKAVYNAASRQLIPDDNKRKKFIFDGNTIYSPDGDFPLSVDGEVTVTLGDQEYTLRLVSKNPLDLNTPHPKVMQTLNLILIRALKEGKSLMRIGREFYDREPMELDFRMAQKVDILTGYTTEIAWKGFEGSAPRLMLNIDTITKVLSKVTVLDDLYKIAGNRNLEDPAVRKAISRRFIDTVVATSYNYQTYTIEDIDFKQNPASLFTWDNFRTKSQTKISYRDYLLKIHNIKVTDSYQPMIKTSGRQRQTIYLVPEFCYQTDIPENAKRELPKTCSVFPTERMKKYDTLINLLSMAQNQSAEPAKLLQTFNMRIKKNLTTIRATQLKPPELFIPGVGPITAGSDFGKYMKDNSKFGWNEKPAIWTLYATFEEGSANIAKEWVSNFTSTMKMHNSPVSFRDPVPVRVQNGGNHVDALRAKLEKSTGTEFVICFLSTSGNKRTEQYQAIKNYTLQTGVLTQCIDVDPTSKSFEKKTGKDAKNIQFNISRQLINKTGELCWWSVISNAAPYVKGKTVLVIGIDVYHGKKIFDKGAERYRQKRSIGAFVAALIQPSNQGKFKTSCGINLHEARAELIGGPQKERHGMQEAQMPQNLAPDEELEKPHATENDALAKFIARINSEHKLPKGPDVIIVFRDGVAHSQLAAAKQWEVSQVKKAAPNAKVIYSIIQKRIHTRFIIKKDDGTSGSPPPGTVISKDLQLSGEPYSNFYLIPTSCTLSTVKPVHYIVIHNDDMPLNEFQQLTYNFCHLYPNWTNSIKLPFVTQAAHKMAYLLGDLKLENPSLHQNLYTSYFYL</sequence>
<evidence type="ECO:0000256" key="1">
    <source>
        <dbReference type="RuleBase" id="RU361178"/>
    </source>
</evidence>